<feature type="region of interest" description="Disordered" evidence="2">
    <location>
        <begin position="571"/>
        <end position="631"/>
    </location>
</feature>
<evidence type="ECO:0000256" key="1">
    <source>
        <dbReference type="SAM" id="Coils"/>
    </source>
</evidence>
<evidence type="ECO:0000313" key="5">
    <source>
        <dbReference type="EnsemblFungi" id="EJT78097"/>
    </source>
</evidence>
<dbReference type="AlphaFoldDB" id="J3NPJ2"/>
<dbReference type="EMBL" id="GL385396">
    <property type="protein sequence ID" value="EJT78097.1"/>
    <property type="molecule type" value="Genomic_DNA"/>
</dbReference>
<evidence type="ECO:0000256" key="2">
    <source>
        <dbReference type="SAM" id="MobiDB-lite"/>
    </source>
</evidence>
<name>J3NPJ2_GAET3</name>
<dbReference type="SUPFAM" id="SSF52540">
    <property type="entry name" value="P-loop containing nucleoside triphosphate hydrolases"/>
    <property type="match status" value="2"/>
</dbReference>
<reference evidence="5" key="5">
    <citation type="submission" date="2018-04" db="UniProtKB">
        <authorList>
            <consortium name="EnsemblFungi"/>
        </authorList>
    </citation>
    <scope>IDENTIFICATION</scope>
    <source>
        <strain evidence="5">R3-111a-1</strain>
    </source>
</reference>
<dbReference type="PANTHER" id="PTHR36681">
    <property type="entry name" value="NUCLEAR GTPASE, GERMINAL CENTER-ASSOCIATED, TANDEM DUPLICATE 3"/>
    <property type="match status" value="1"/>
</dbReference>
<proteinExistence type="predicted"/>
<keyword evidence="6" id="KW-1185">Reference proteome</keyword>
<feature type="compositionally biased region" description="Basic and acidic residues" evidence="2">
    <location>
        <begin position="26"/>
        <end position="42"/>
    </location>
</feature>
<feature type="region of interest" description="Disordered" evidence="2">
    <location>
        <begin position="1"/>
        <end position="175"/>
    </location>
</feature>
<gene>
    <name evidence="5" type="primary">20343658</name>
    <name evidence="4" type="ORF">GGTG_03200</name>
</gene>
<evidence type="ECO:0000313" key="6">
    <source>
        <dbReference type="Proteomes" id="UP000006039"/>
    </source>
</evidence>
<reference evidence="6" key="1">
    <citation type="submission" date="2010-07" db="EMBL/GenBank/DDBJ databases">
        <title>The genome sequence of Gaeumannomyces graminis var. tritici strain R3-111a-1.</title>
        <authorList>
            <consortium name="The Broad Institute Genome Sequencing Platform"/>
            <person name="Ma L.-J."/>
            <person name="Dead R."/>
            <person name="Young S."/>
            <person name="Zeng Q."/>
            <person name="Koehrsen M."/>
            <person name="Alvarado L."/>
            <person name="Berlin A."/>
            <person name="Chapman S.B."/>
            <person name="Chen Z."/>
            <person name="Freedman E."/>
            <person name="Gellesch M."/>
            <person name="Goldberg J."/>
            <person name="Griggs A."/>
            <person name="Gujja S."/>
            <person name="Heilman E.R."/>
            <person name="Heiman D."/>
            <person name="Hepburn T."/>
            <person name="Howarth C."/>
            <person name="Jen D."/>
            <person name="Larson L."/>
            <person name="Mehta T."/>
            <person name="Neiman D."/>
            <person name="Pearson M."/>
            <person name="Roberts A."/>
            <person name="Saif S."/>
            <person name="Shea T."/>
            <person name="Shenoy N."/>
            <person name="Sisk P."/>
            <person name="Stolte C."/>
            <person name="Sykes S."/>
            <person name="Walk T."/>
            <person name="White J."/>
            <person name="Yandava C."/>
            <person name="Haas B."/>
            <person name="Nusbaum C."/>
            <person name="Birren B."/>
        </authorList>
    </citation>
    <scope>NUCLEOTIDE SEQUENCE [LARGE SCALE GENOMIC DNA]</scope>
    <source>
        <strain evidence="6">R3-111a-1</strain>
    </source>
</reference>
<reference evidence="5" key="4">
    <citation type="journal article" date="2015" name="G3 (Bethesda)">
        <title>Genome sequences of three phytopathogenic species of the Magnaporthaceae family of fungi.</title>
        <authorList>
            <person name="Okagaki L.H."/>
            <person name="Nunes C.C."/>
            <person name="Sailsbery J."/>
            <person name="Clay B."/>
            <person name="Brown D."/>
            <person name="John T."/>
            <person name="Oh Y."/>
            <person name="Young N."/>
            <person name="Fitzgerald M."/>
            <person name="Haas B.J."/>
            <person name="Zeng Q."/>
            <person name="Young S."/>
            <person name="Adiconis X."/>
            <person name="Fan L."/>
            <person name="Levin J.Z."/>
            <person name="Mitchell T.K."/>
            <person name="Okubara P.A."/>
            <person name="Farman M.L."/>
            <person name="Kohn L.M."/>
            <person name="Birren B."/>
            <person name="Ma L.-J."/>
            <person name="Dean R.A."/>
        </authorList>
    </citation>
    <scope>NUCLEOTIDE SEQUENCE</scope>
    <source>
        <strain evidence="5">R3-111a-1</strain>
    </source>
</reference>
<dbReference type="GeneID" id="20343658"/>
<dbReference type="STRING" id="644352.J3NPJ2"/>
<dbReference type="RefSeq" id="XP_009219242.1">
    <property type="nucleotide sequence ID" value="XM_009220978.1"/>
</dbReference>
<dbReference type="Pfam" id="PF00350">
    <property type="entry name" value="Dynamin_N"/>
    <property type="match status" value="1"/>
</dbReference>
<dbReference type="eggNOG" id="ENOG502QU12">
    <property type="taxonomic scope" value="Eukaryota"/>
</dbReference>
<feature type="compositionally biased region" description="Acidic residues" evidence="2">
    <location>
        <begin position="606"/>
        <end position="621"/>
    </location>
</feature>
<feature type="coiled-coil region" evidence="1">
    <location>
        <begin position="652"/>
        <end position="679"/>
    </location>
</feature>
<reference evidence="4" key="3">
    <citation type="submission" date="2010-09" db="EMBL/GenBank/DDBJ databases">
        <title>Annotation of Gaeumannomyces graminis var. tritici R3-111a-1.</title>
        <authorList>
            <consortium name="The Broad Institute Genome Sequencing Platform"/>
            <person name="Ma L.-J."/>
            <person name="Dead R."/>
            <person name="Young S.K."/>
            <person name="Zeng Q."/>
            <person name="Gargeya S."/>
            <person name="Fitzgerald M."/>
            <person name="Haas B."/>
            <person name="Abouelleil A."/>
            <person name="Alvarado L."/>
            <person name="Arachchi H.M."/>
            <person name="Berlin A."/>
            <person name="Brown A."/>
            <person name="Chapman S.B."/>
            <person name="Chen Z."/>
            <person name="Dunbar C."/>
            <person name="Freedman E."/>
            <person name="Gearin G."/>
            <person name="Gellesch M."/>
            <person name="Goldberg J."/>
            <person name="Griggs A."/>
            <person name="Gujja S."/>
            <person name="Heiman D."/>
            <person name="Howarth C."/>
            <person name="Larson L."/>
            <person name="Lui A."/>
            <person name="MacDonald P.J.P."/>
            <person name="Mehta T."/>
            <person name="Montmayeur A."/>
            <person name="Murphy C."/>
            <person name="Neiman D."/>
            <person name="Pearson M."/>
            <person name="Priest M."/>
            <person name="Roberts A."/>
            <person name="Saif S."/>
            <person name="Shea T."/>
            <person name="Shenoy N."/>
            <person name="Sisk P."/>
            <person name="Stolte C."/>
            <person name="Sykes S."/>
            <person name="Yandava C."/>
            <person name="Wortman J."/>
            <person name="Nusbaum C."/>
            <person name="Birren B."/>
        </authorList>
    </citation>
    <scope>NUCLEOTIDE SEQUENCE</scope>
    <source>
        <strain evidence="4">R3-111a-1</strain>
    </source>
</reference>
<organism evidence="4">
    <name type="scientific">Gaeumannomyces tritici (strain R3-111a-1)</name>
    <name type="common">Wheat and barley take-all root rot fungus</name>
    <name type="synonym">Gaeumannomyces graminis var. tritici</name>
    <dbReference type="NCBI Taxonomy" id="644352"/>
    <lineage>
        <taxon>Eukaryota</taxon>
        <taxon>Fungi</taxon>
        <taxon>Dikarya</taxon>
        <taxon>Ascomycota</taxon>
        <taxon>Pezizomycotina</taxon>
        <taxon>Sordariomycetes</taxon>
        <taxon>Sordariomycetidae</taxon>
        <taxon>Magnaporthales</taxon>
        <taxon>Magnaporthaceae</taxon>
        <taxon>Gaeumannomyces</taxon>
    </lineage>
</organism>
<dbReference type="InterPro" id="IPR027417">
    <property type="entry name" value="P-loop_NTPase"/>
</dbReference>
<sequence>MAELASTEPGAMDAMIDETSAPNDSSHQDRGIADDTTGDHAESPASSHEQPTPGLESSSQPTMNLEPTDVDTEGRIDRCGSPKNPASADGEPTMNQEPTDVDTRGQIDQHDLPKNPDSAHGESTMKLDSTDAGAEDHIDQRDPPKSPASAHREPTMNNDPAGVNQSGLSRPEPQDKRNILSDICSENSLEVLERSAEVGVALLKDLRRHIADIDTEPGREYLQSVDKLSQSAQKTRFVVGIVGSTGAGKSSVLNAILDEERLLPTNCLRACTASPTEVSYNHSQNPVQRYRAEVEFISAHSWTKELRTLYGDVLDGDGNIADTLDGEAKVAFAKLHAVYPEKTKADLARCKPGNLASERPVRDILGTMRSFGGASAEELYDQIRLYVDSKEKSGAKRGKKAAPQHAAPAMEFWPLVKVVRIFTKASVLETGTVLVDLPGTQDSNAARAAVAERYMKECSALWILAPITRAVDDKSARNLLGRAFRRQLKFDGTYNAVTFVCSKTDDISISEAVESLDLHEQMAAASCLKNELEIELQTANDNFGIKNGDRDSLDEKSEELDEEIETWENLAEQSSHGQKVYAPASRKRKRAVEPSRARKKFASLDSGDEGSDSNAGDDLEDERQGNKPLDGRQIAEKLSSLKLQSKDFRASRKRLTVEIHELNTKINDLTARLKNFDMEEMAACIKGRNDYARDAIQEDFAEGIKELDQEAMVGERGKSFDPGLKDKDYSALGRALSVFCVSARAYQHLCGRLTKDKIKVRGFADKEATDIPRLREYARALSSAARVSQCRRFLSDLAQVINSMHLWIAPQSMEQLGLEAEAIQDLLDQGMQRLRQSFDASVRECASSISHLLSERIANGFKRRIPAAVSSAVDKARSWGGPKNRGGMAFGTYRATTCRSGVFESRSAGLKNLNLDLLQPIMGPLAPS</sequence>
<dbReference type="EnsemblFungi" id="EJT78097">
    <property type="protein sequence ID" value="EJT78097"/>
    <property type="gene ID" value="GGTG_03200"/>
</dbReference>
<dbReference type="VEuPathDB" id="FungiDB:GGTG_03200"/>
<feature type="compositionally biased region" description="Polar residues" evidence="2">
    <location>
        <begin position="155"/>
        <end position="168"/>
    </location>
</feature>
<keyword evidence="1" id="KW-0175">Coiled coil</keyword>
<reference evidence="4" key="2">
    <citation type="submission" date="2010-07" db="EMBL/GenBank/DDBJ databases">
        <authorList>
            <consortium name="The Broad Institute Genome Sequencing Platform"/>
            <consortium name="Broad Institute Genome Sequencing Center for Infectious Disease"/>
            <person name="Ma L.-J."/>
            <person name="Dead R."/>
            <person name="Young S."/>
            <person name="Zeng Q."/>
            <person name="Koehrsen M."/>
            <person name="Alvarado L."/>
            <person name="Berlin A."/>
            <person name="Chapman S.B."/>
            <person name="Chen Z."/>
            <person name="Freedman E."/>
            <person name="Gellesch M."/>
            <person name="Goldberg J."/>
            <person name="Griggs A."/>
            <person name="Gujja S."/>
            <person name="Heilman E.R."/>
            <person name="Heiman D."/>
            <person name="Hepburn T."/>
            <person name="Howarth C."/>
            <person name="Jen D."/>
            <person name="Larson L."/>
            <person name="Mehta T."/>
            <person name="Neiman D."/>
            <person name="Pearson M."/>
            <person name="Roberts A."/>
            <person name="Saif S."/>
            <person name="Shea T."/>
            <person name="Shenoy N."/>
            <person name="Sisk P."/>
            <person name="Stolte C."/>
            <person name="Sykes S."/>
            <person name="Walk T."/>
            <person name="White J."/>
            <person name="Yandava C."/>
            <person name="Haas B."/>
            <person name="Nusbaum C."/>
            <person name="Birren B."/>
        </authorList>
    </citation>
    <scope>NUCLEOTIDE SEQUENCE</scope>
    <source>
        <strain evidence="4">R3-111a-1</strain>
    </source>
</reference>
<dbReference type="InterPro" id="IPR045063">
    <property type="entry name" value="Dynamin_N"/>
</dbReference>
<dbReference type="OrthoDB" id="3598281at2759"/>
<feature type="compositionally biased region" description="Polar residues" evidence="2">
    <location>
        <begin position="44"/>
        <end position="65"/>
    </location>
</feature>
<feature type="domain" description="Dynamin N-terminal" evidence="3">
    <location>
        <begin position="239"/>
        <end position="479"/>
    </location>
</feature>
<dbReference type="HOGENOM" id="CLU_005249_4_0_1"/>
<dbReference type="PANTHER" id="PTHR36681:SF3">
    <property type="entry name" value="NUCLEAR GTPASE, GERMINAL CENTER-ASSOCIATED, TANDEM DUPLICATE 3"/>
    <property type="match status" value="1"/>
</dbReference>
<evidence type="ECO:0000313" key="4">
    <source>
        <dbReference type="EMBL" id="EJT78097.1"/>
    </source>
</evidence>
<evidence type="ECO:0000259" key="3">
    <source>
        <dbReference type="Pfam" id="PF00350"/>
    </source>
</evidence>
<protein>
    <recommendedName>
        <fullName evidence="3">Dynamin N-terminal domain-containing protein</fullName>
    </recommendedName>
</protein>
<feature type="compositionally biased region" description="Basic and acidic residues" evidence="2">
    <location>
        <begin position="101"/>
        <end position="154"/>
    </location>
</feature>
<accession>J3NPJ2</accession>
<feature type="compositionally biased region" description="Basic and acidic residues" evidence="2">
    <location>
        <begin position="622"/>
        <end position="631"/>
    </location>
</feature>
<dbReference type="Gene3D" id="3.40.50.300">
    <property type="entry name" value="P-loop containing nucleotide triphosphate hydrolases"/>
    <property type="match status" value="1"/>
</dbReference>
<dbReference type="Proteomes" id="UP000006039">
    <property type="component" value="Unassembled WGS sequence"/>
</dbReference>